<dbReference type="SUPFAM" id="SSF50037">
    <property type="entry name" value="C-terminal domain of transcriptional repressors"/>
    <property type="match status" value="1"/>
</dbReference>
<dbReference type="RefSeq" id="WP_212686144.1">
    <property type="nucleotide sequence ID" value="NZ_JAGSPN010000001.1"/>
</dbReference>
<evidence type="ECO:0000256" key="4">
    <source>
        <dbReference type="ARBA" id="ARBA00023267"/>
    </source>
</evidence>
<dbReference type="GO" id="GO:0005737">
    <property type="term" value="C:cytoplasm"/>
    <property type="evidence" value="ECO:0007669"/>
    <property type="project" value="TreeGrafter"/>
</dbReference>
<dbReference type="InterPro" id="IPR008988">
    <property type="entry name" value="Transcriptional_repressor_C"/>
</dbReference>
<feature type="domain" description="BPL/LPL catalytic" evidence="7">
    <location>
        <begin position="9"/>
        <end position="199"/>
    </location>
</feature>
<protein>
    <recommendedName>
        <fullName evidence="5">biotin--[biotin carboxyl-carrier protein] ligase</fullName>
        <ecNumber evidence="5">6.3.4.15</ecNumber>
    </recommendedName>
</protein>
<dbReference type="PANTHER" id="PTHR12835">
    <property type="entry name" value="BIOTIN PROTEIN LIGASE"/>
    <property type="match status" value="1"/>
</dbReference>
<dbReference type="Pfam" id="PF03099">
    <property type="entry name" value="BPL_LplA_LipB"/>
    <property type="match status" value="1"/>
</dbReference>
<dbReference type="InterPro" id="IPR004408">
    <property type="entry name" value="Biotin_CoA_COase_ligase"/>
</dbReference>
<comment type="caution">
    <text evidence="8">The sequence shown here is derived from an EMBL/GenBank/DDBJ whole genome shotgun (WGS) entry which is preliminary data.</text>
</comment>
<dbReference type="EMBL" id="JAGSPN010000001">
    <property type="protein sequence ID" value="MBR7780761.1"/>
    <property type="molecule type" value="Genomic_DNA"/>
</dbReference>
<sequence length="267" mass="28276">MSDTENTYVLNAQAIAGWRDAFGVLADVEVVQETGSTNTDLMQRLSTLQRPVLLVAERQTAGRGRAGRSWLSVPGGVLTFSLAWKLPQSGAQLMGLPLVIGLAVAETLKALAVPAGLKWPNDIWRDGKKMGGILVESAPAAGGGTWIVGGIGLNLLVPEALEASLGVQVADAPWLAQMDRNQLLGTLLNALARLLEQFAISGFAPFAARWNALHVFAGHMVQIQDQGKVLLEGQALGVDEEGYLLLNTPAGVRRVVSGDVSLRPVTE</sequence>
<dbReference type="InterPro" id="IPR045864">
    <property type="entry name" value="aa-tRNA-synth_II/BPL/LPL"/>
</dbReference>
<dbReference type="GO" id="GO:0005524">
    <property type="term" value="F:ATP binding"/>
    <property type="evidence" value="ECO:0007669"/>
    <property type="project" value="UniProtKB-KW"/>
</dbReference>
<dbReference type="GO" id="GO:0004077">
    <property type="term" value="F:biotin--[biotin carboxyl-carrier protein] ligase activity"/>
    <property type="evidence" value="ECO:0007669"/>
    <property type="project" value="UniProtKB-EC"/>
</dbReference>
<dbReference type="PROSITE" id="PS51733">
    <property type="entry name" value="BPL_LPL_CATALYTIC"/>
    <property type="match status" value="1"/>
</dbReference>
<dbReference type="SUPFAM" id="SSF55681">
    <property type="entry name" value="Class II aaRS and biotin synthetases"/>
    <property type="match status" value="1"/>
</dbReference>
<evidence type="ECO:0000256" key="3">
    <source>
        <dbReference type="ARBA" id="ARBA00022840"/>
    </source>
</evidence>
<dbReference type="Pfam" id="PF02237">
    <property type="entry name" value="BPL_C"/>
    <property type="match status" value="1"/>
</dbReference>
<gene>
    <name evidence="8" type="ORF">KDM89_01305</name>
</gene>
<dbReference type="CDD" id="cd16442">
    <property type="entry name" value="BPL"/>
    <property type="match status" value="1"/>
</dbReference>
<accession>A0A941I4Q5</accession>
<dbReference type="InterPro" id="IPR003142">
    <property type="entry name" value="BPL_C"/>
</dbReference>
<keyword evidence="9" id="KW-1185">Reference proteome</keyword>
<keyword evidence="3" id="KW-0067">ATP-binding</keyword>
<dbReference type="Gene3D" id="3.30.930.10">
    <property type="entry name" value="Bira Bifunctional Protein, Domain 2"/>
    <property type="match status" value="1"/>
</dbReference>
<dbReference type="Proteomes" id="UP000680067">
    <property type="component" value="Unassembled WGS sequence"/>
</dbReference>
<proteinExistence type="predicted"/>
<comment type="catalytic activity">
    <reaction evidence="6">
        <text>biotin + L-lysyl-[protein] + ATP = N(6)-biotinyl-L-lysyl-[protein] + AMP + diphosphate + H(+)</text>
        <dbReference type="Rhea" id="RHEA:11756"/>
        <dbReference type="Rhea" id="RHEA-COMP:9752"/>
        <dbReference type="Rhea" id="RHEA-COMP:10505"/>
        <dbReference type="ChEBI" id="CHEBI:15378"/>
        <dbReference type="ChEBI" id="CHEBI:29969"/>
        <dbReference type="ChEBI" id="CHEBI:30616"/>
        <dbReference type="ChEBI" id="CHEBI:33019"/>
        <dbReference type="ChEBI" id="CHEBI:57586"/>
        <dbReference type="ChEBI" id="CHEBI:83144"/>
        <dbReference type="ChEBI" id="CHEBI:456215"/>
        <dbReference type="EC" id="6.3.4.15"/>
    </reaction>
</comment>
<dbReference type="AlphaFoldDB" id="A0A941I4Q5"/>
<dbReference type="InterPro" id="IPR004143">
    <property type="entry name" value="BPL_LPL_catalytic"/>
</dbReference>
<reference evidence="8" key="1">
    <citation type="submission" date="2021-04" db="EMBL/GenBank/DDBJ databases">
        <title>novel species isolated from subtropical streams in China.</title>
        <authorList>
            <person name="Lu H."/>
        </authorList>
    </citation>
    <scope>NUCLEOTIDE SEQUENCE</scope>
    <source>
        <strain evidence="8">LFS511W</strain>
    </source>
</reference>
<organism evidence="8 9">
    <name type="scientific">Undibacterium luofuense</name>
    <dbReference type="NCBI Taxonomy" id="2828733"/>
    <lineage>
        <taxon>Bacteria</taxon>
        <taxon>Pseudomonadati</taxon>
        <taxon>Pseudomonadota</taxon>
        <taxon>Betaproteobacteria</taxon>
        <taxon>Burkholderiales</taxon>
        <taxon>Oxalobacteraceae</taxon>
        <taxon>Undibacterium</taxon>
    </lineage>
</organism>
<keyword evidence="4" id="KW-0092">Biotin</keyword>
<evidence type="ECO:0000256" key="6">
    <source>
        <dbReference type="ARBA" id="ARBA00047846"/>
    </source>
</evidence>
<evidence type="ECO:0000313" key="9">
    <source>
        <dbReference type="Proteomes" id="UP000680067"/>
    </source>
</evidence>
<evidence type="ECO:0000256" key="2">
    <source>
        <dbReference type="ARBA" id="ARBA00022741"/>
    </source>
</evidence>
<evidence type="ECO:0000259" key="7">
    <source>
        <dbReference type="PROSITE" id="PS51733"/>
    </source>
</evidence>
<keyword evidence="1 8" id="KW-0436">Ligase</keyword>
<evidence type="ECO:0000256" key="5">
    <source>
        <dbReference type="ARBA" id="ARBA00024227"/>
    </source>
</evidence>
<dbReference type="Gene3D" id="2.30.30.100">
    <property type="match status" value="1"/>
</dbReference>
<evidence type="ECO:0000313" key="8">
    <source>
        <dbReference type="EMBL" id="MBR7780761.1"/>
    </source>
</evidence>
<dbReference type="PANTHER" id="PTHR12835:SF5">
    <property type="entry name" value="BIOTIN--PROTEIN LIGASE"/>
    <property type="match status" value="1"/>
</dbReference>
<dbReference type="EC" id="6.3.4.15" evidence="5"/>
<evidence type="ECO:0000256" key="1">
    <source>
        <dbReference type="ARBA" id="ARBA00022598"/>
    </source>
</evidence>
<keyword evidence="2" id="KW-0547">Nucleotide-binding</keyword>
<name>A0A941I4Q5_9BURK</name>
<dbReference type="NCBIfam" id="TIGR00121">
    <property type="entry name" value="birA_ligase"/>
    <property type="match status" value="1"/>
</dbReference>